<evidence type="ECO:0000256" key="14">
    <source>
        <dbReference type="ARBA" id="ARBA00024494"/>
    </source>
</evidence>
<keyword evidence="7" id="KW-0548">Nucleotidyltransferase</keyword>
<dbReference type="EMBL" id="ON746381">
    <property type="protein sequence ID" value="UYL95466.1"/>
    <property type="molecule type" value="Viral_cRNA"/>
</dbReference>
<keyword evidence="8" id="KW-0547">Nucleotide-binding</keyword>
<accession>A0A9E8AAH0</accession>
<comment type="catalytic activity">
    <reaction evidence="20">
        <text>GTP + H2O = GDP + phosphate + H(+)</text>
        <dbReference type="Rhea" id="RHEA:19669"/>
        <dbReference type="ChEBI" id="CHEBI:15377"/>
        <dbReference type="ChEBI" id="CHEBI:15378"/>
        <dbReference type="ChEBI" id="CHEBI:37565"/>
        <dbReference type="ChEBI" id="CHEBI:43474"/>
        <dbReference type="ChEBI" id="CHEBI:58189"/>
    </reaction>
</comment>
<keyword evidence="3" id="KW-0696">RNA-directed RNA polymerase</keyword>
<evidence type="ECO:0000256" key="15">
    <source>
        <dbReference type="ARBA" id="ARBA00024499"/>
    </source>
</evidence>
<keyword evidence="12" id="KW-0506">mRNA capping</keyword>
<dbReference type="GO" id="GO:0003968">
    <property type="term" value="F:RNA-directed RNA polymerase activity"/>
    <property type="evidence" value="ECO:0007669"/>
    <property type="project" value="UniProtKB-KW"/>
</dbReference>
<sequence length="2160" mass="245043">MDFSQRRVEIAASDLVYERKFDVALRKSHAEAVLRRLEKNAPSKDDLFLLAATKSRASTPPWHEWVPNGHCLPSIVLAVIQHEELRSPTPKFKRISRLASTVLEHQLHWCQSGQVRELQVDTSVYLDQTGHALGQCVPLHALLRLKEQLDALVSALASSASPKRRGESDEDWMARVASKCFWSWKLIGLSVAWSQNSALIMWEDSVYLVQRAYTLLLHNKVCDIISVLMYACVCPEPVYGGPLLTITEDFLHTWARLASKHQQKFFHISRLLEGLVIGETLMELEGEGNEAFLSTIGDTLLSSAHFIYEGSKLCQILRSSPTPIRHELSCLSKIMGHPFCDVELGAKSLHDKVTEQKFIDISAVSQCTRYAKEDFIRKFLAREGRWPLVEFDPGTPRALLAACMANLDPRSVGVTKRFGAIRITDYDFVTILPNLKFDWVENFLPYVKDRTVALSRSDTVKRYLEKDPNYGTDWKRTRLLLFYLLWPETATDHLKYMEAYVRGDWKQVANYLVIRIVPKEKEHKIEARGFGCKTPQDRARSIVQELNVARFLDRYSDEHVMTLDEISVAKKLLGFRRLKHAYRGYRMVIITVDASSWNNRFRSAAVAPVASAVLDAAYDVPIFSKTHEAYQRSLVYVPDADDVYYWDGQEGGIEGLNQDTWVFTYIHQMKVCMEQHPYPYYILCKGDDLRIAVMIPPEALVKESIDNLKTRLLMDVSTIGDKFGHVIKVEDSYASECYFAYSKNAYVCDVEQPQAFRKIQKCYGANNAFLTTPDDYIAGAMSNAHSASKTSPSPVACYTVALLWSSEVLTAHPEYGSLSDTQLSALLQVPNLFGGFPIIYLHNFFVRAESDLLPPFLHLVRFLMTYYPEVFMEIKKVFKQRLVPPERCLAELLVDPYSLPVARPSPASSLLRSEATKLIKTRTKNRYLKQLFHLADRRFERELVALLLTANVYNARLMSCLYACTPEGIIRELVRKFETGRSIYNALFLNRGRRVANAIVRRCAQADNKVHKYRRQLISRGTPRGTDLYEDIEAIHCPYRQAQVLRSILWGKKVEAVTHPPLQHQIVVGEPQHLGCSKHVSENHFEVWVDPADEALNAPLFTIGTREPFVGAVTGKGLAPPEATLASHNIIAAKVKTLMDVYKWSHMTSLIDGQLVASNLPRIAEQLLEAYTGKTIEHIMPFAGKKVLTRVTQHHARTNTFRASIVPNTLLNLYTRVSGNSRSHRTCEASAEHYRINYLHVFCHTVSLIGLPLWLGARMHPATRYWVVTNPCADCWEPIKETAVVLQDTTLPDIHLPEKSHLAESAISDIRAELEEFNPAQYYIPEDDSDGLSLEEAQLGMIQGITNKIWRDRKKLQTLYTSHHMTHEGLASFRNWTGSGTGEYVNARDLRRLPMSVFLRDISFLVFTEIIQRLDMQNVTDLATALGNIPGEEMPWLIILEQLDDSGRFYEVQREVHRLLPNMKCCYQDNPRSYAPLFGAACYQIMAEMRPDVRIMQLSHLADPLVRRDIMTRIWGLRWSCLDRAYLPLVASMNEPEHPYHHDALGSFCCGILTDDDELNFDADSGMETRIRTPLFSHPDDPLDYLEAFIMEPSDEGDDSTVRSDETILNLPDFIHLTLRRFRMTATQLLTTIRRVWGIDGEYERLLQVFLREVSVTEITVIRSDLVTCVNRVREQPSADREDPFLLASHLGVAMPRIDPSTGRRVMLARRLVASGAPYDATNGPESYSVDVTWEETIFNERWKKRPIGMGNISMSKAGYLFHACGIGELPDMSTVVCLGDGYGGFTAVCCALLKHGHIVYNTFPNRVGSHPEPVTALSLAAEHGNTIDQRALDEGHYDLSVPTTLEAIERSIGPVALVTLDAELKDFMVPGRIAMLSHTCQLFIRKGVPGSVLIMKVYIHEFINWVGVLGLLLGQCTSVFIMQSEASAMDGEMFVVAQLAASSADVTYQPVRSFPAISDIRKIRHLCERYISDMTQDYGGCRQLSLSCAFPPLIRALIKVLPIYGWSKLQEVCRLVIPPNVQARRGQPRATWLAQTETFLERCRDQCLHELRGQLPDRQSHLYNTLRHALIILDRYIRICGFLHVVKLTLLEQPLSEKSYEEGYRDAMLRTPASLGLHHNIPDQLRGPIETHSLSTYPIRGWKLGCRWAVSGLSASDCV</sequence>
<comment type="catalytic activity">
    <reaction evidence="19">
        <text>a 5'-end (5'-triphosphoguanosine)-adenylyl-adenylyl-cytidylyl-adenosine in mRNA + 2 S-adenosyl-L-methionine = a 5'-end (N(7)-methyl 5'-triphosphoguanosine)-(2'-O-methyladenylyl)-adenylyl-cytidylyl-adenosine in mRNA + 2 S-adenosyl-L-homocysteine + H(+)</text>
        <dbReference type="Rhea" id="RHEA:65376"/>
        <dbReference type="Rhea" id="RHEA-COMP:16797"/>
        <dbReference type="Rhea" id="RHEA-COMP:16798"/>
        <dbReference type="ChEBI" id="CHEBI:15378"/>
        <dbReference type="ChEBI" id="CHEBI:57856"/>
        <dbReference type="ChEBI" id="CHEBI:59789"/>
        <dbReference type="ChEBI" id="CHEBI:156483"/>
        <dbReference type="ChEBI" id="CHEBI:156484"/>
        <dbReference type="EC" id="2.1.1.375"/>
    </reaction>
</comment>
<keyword evidence="10" id="KW-0946">Virion</keyword>
<keyword evidence="11" id="KW-0693">Viral RNA replication</keyword>
<dbReference type="InterPro" id="IPR026890">
    <property type="entry name" value="Mononeg_mRNAcap"/>
</dbReference>
<keyword evidence="5" id="KW-0808">Transferase</keyword>
<comment type="catalytic activity">
    <reaction evidence="14">
        <text>a 5'-end triphospho-adenylyl-adenylyl-cytidylyl-adenosine in mRNA + GDP + H(+) = a 5'-end (5'-triphosphoguanosine)-adenylyl-adenylyl-cytidylyl-adenosine in mRNA + diphosphate</text>
        <dbReference type="Rhea" id="RHEA:65436"/>
        <dbReference type="Rhea" id="RHEA-COMP:16797"/>
        <dbReference type="Rhea" id="RHEA-COMP:16799"/>
        <dbReference type="ChEBI" id="CHEBI:15378"/>
        <dbReference type="ChEBI" id="CHEBI:33019"/>
        <dbReference type="ChEBI" id="CHEBI:58189"/>
        <dbReference type="ChEBI" id="CHEBI:156484"/>
        <dbReference type="ChEBI" id="CHEBI:156503"/>
        <dbReference type="EC" id="2.7.7.88"/>
    </reaction>
</comment>
<evidence type="ECO:0000256" key="13">
    <source>
        <dbReference type="ARBA" id="ARBA00023268"/>
    </source>
</evidence>
<keyword evidence="9" id="KW-0067">ATP-binding</keyword>
<dbReference type="EC" id="2.7.7.48" evidence="2"/>
<evidence type="ECO:0000256" key="20">
    <source>
        <dbReference type="ARBA" id="ARBA00048548"/>
    </source>
</evidence>
<proteinExistence type="predicted"/>
<evidence type="ECO:0000256" key="6">
    <source>
        <dbReference type="ARBA" id="ARBA00022691"/>
    </source>
</evidence>
<evidence type="ECO:0000256" key="17">
    <source>
        <dbReference type="ARBA" id="ARBA00031012"/>
    </source>
</evidence>
<evidence type="ECO:0000256" key="1">
    <source>
        <dbReference type="ARBA" id="ARBA00004328"/>
    </source>
</evidence>
<evidence type="ECO:0000256" key="10">
    <source>
        <dbReference type="ARBA" id="ARBA00022844"/>
    </source>
</evidence>
<evidence type="ECO:0000256" key="4">
    <source>
        <dbReference type="ARBA" id="ARBA00022664"/>
    </source>
</evidence>
<protein>
    <recommendedName>
        <fullName evidence="2">RNA-directed RNA polymerase</fullName>
        <ecNumber evidence="2">2.7.7.48</ecNumber>
    </recommendedName>
    <alternativeName>
        <fullName evidence="17">Replicase</fullName>
    </alternativeName>
    <alternativeName>
        <fullName evidence="16">Transcriptase</fullName>
    </alternativeName>
</protein>
<keyword evidence="6" id="KW-0949">S-adenosyl-L-methionine</keyword>
<evidence type="ECO:0000256" key="2">
    <source>
        <dbReference type="ARBA" id="ARBA00012494"/>
    </source>
</evidence>
<name>A0A9E8AAH0_9VIRU</name>
<comment type="subcellular location">
    <subcellularLocation>
        <location evidence="1">Virion</location>
    </subcellularLocation>
</comment>
<dbReference type="GO" id="GO:0044423">
    <property type="term" value="C:virion component"/>
    <property type="evidence" value="ECO:0007669"/>
    <property type="project" value="UniProtKB-KW"/>
</dbReference>
<evidence type="ECO:0000256" key="11">
    <source>
        <dbReference type="ARBA" id="ARBA00022953"/>
    </source>
</evidence>
<evidence type="ECO:0000256" key="18">
    <source>
        <dbReference type="ARBA" id="ARBA00047332"/>
    </source>
</evidence>
<evidence type="ECO:0000313" key="22">
    <source>
        <dbReference type="EMBL" id="UYL95466.1"/>
    </source>
</evidence>
<evidence type="ECO:0000256" key="3">
    <source>
        <dbReference type="ARBA" id="ARBA00022484"/>
    </source>
</evidence>
<dbReference type="InterPro" id="IPR014023">
    <property type="entry name" value="Mononeg_RNA_pol_cat"/>
</dbReference>
<comment type="catalytic activity">
    <reaction evidence="18">
        <text>a 5'-end (5'-triphosphoguanosine)-adenylyl-adenylyl-cytidylyl-adenosine in mRNA + S-adenosyl-L-methionine = a 5'-end (5'-triphosphoguanosine)-(2'-O-methyladenylyl)-adenylyl-cytidylyl-adenosine in mRNA + S-adenosyl-L-homocysteine + H(+)</text>
        <dbReference type="Rhea" id="RHEA:65380"/>
        <dbReference type="Rhea" id="RHEA-COMP:16797"/>
        <dbReference type="Rhea" id="RHEA-COMP:16801"/>
        <dbReference type="ChEBI" id="CHEBI:15378"/>
        <dbReference type="ChEBI" id="CHEBI:57856"/>
        <dbReference type="ChEBI" id="CHEBI:59789"/>
        <dbReference type="ChEBI" id="CHEBI:156482"/>
        <dbReference type="ChEBI" id="CHEBI:156484"/>
    </reaction>
</comment>
<evidence type="ECO:0000256" key="7">
    <source>
        <dbReference type="ARBA" id="ARBA00022695"/>
    </source>
</evidence>
<dbReference type="GO" id="GO:0004482">
    <property type="term" value="F:mRNA 5'-cap (guanine-N7-)-methyltransferase activity"/>
    <property type="evidence" value="ECO:0007669"/>
    <property type="project" value="InterPro"/>
</dbReference>
<evidence type="ECO:0000256" key="8">
    <source>
        <dbReference type="ARBA" id="ARBA00022741"/>
    </source>
</evidence>
<evidence type="ECO:0000256" key="5">
    <source>
        <dbReference type="ARBA" id="ARBA00022679"/>
    </source>
</evidence>
<keyword evidence="13" id="KW-0511">Multifunctional enzyme</keyword>
<evidence type="ECO:0000256" key="16">
    <source>
        <dbReference type="ARBA" id="ARBA00030436"/>
    </source>
</evidence>
<evidence type="ECO:0000256" key="12">
    <source>
        <dbReference type="ARBA" id="ARBA00023042"/>
    </source>
</evidence>
<keyword evidence="4" id="KW-0507">mRNA processing</keyword>
<evidence type="ECO:0000256" key="9">
    <source>
        <dbReference type="ARBA" id="ARBA00022840"/>
    </source>
</evidence>
<dbReference type="Pfam" id="PF14318">
    <property type="entry name" value="Mononeg_mRNAcap"/>
    <property type="match status" value="1"/>
</dbReference>
<evidence type="ECO:0000256" key="19">
    <source>
        <dbReference type="ARBA" id="ARBA00047370"/>
    </source>
</evidence>
<feature type="domain" description="RdRp catalytic" evidence="21">
    <location>
        <begin position="586"/>
        <end position="749"/>
    </location>
</feature>
<reference evidence="22" key="1">
    <citation type="submission" date="2022-05" db="EMBL/GenBank/DDBJ databases">
        <authorList>
            <person name="Cao W."/>
            <person name="Jia N."/>
            <person name="Lam T.T.-Y."/>
            <person name="Ni X."/>
            <person name="Liu J."/>
        </authorList>
    </citation>
    <scope>NUCLEOTIDE SEQUENCE</scope>
    <source>
        <strain evidence="22">TIGMIC 1</strain>
    </source>
</reference>
<organism evidence="22">
    <name type="scientific">Zhangye Chuvi tick virus 1</name>
    <dbReference type="NCBI Taxonomy" id="2972091"/>
    <lineage>
        <taxon>Viruses</taxon>
        <taxon>Riboviria</taxon>
        <taxon>Orthornavirae</taxon>
        <taxon>Negarnaviricota</taxon>
        <taxon>Haploviricotina</taxon>
        <taxon>Monjiviricetes</taxon>
        <taxon>Jingchuvirales</taxon>
        <taxon>Chuviridae</taxon>
    </lineage>
</organism>
<evidence type="ECO:0000259" key="21">
    <source>
        <dbReference type="PROSITE" id="PS50526"/>
    </source>
</evidence>
<dbReference type="GO" id="GO:0005524">
    <property type="term" value="F:ATP binding"/>
    <property type="evidence" value="ECO:0007669"/>
    <property type="project" value="UniProtKB-KW"/>
</dbReference>
<dbReference type="Pfam" id="PF00946">
    <property type="entry name" value="Mononeg_RNA_pol"/>
    <property type="match status" value="1"/>
</dbReference>
<comment type="catalytic activity">
    <reaction evidence="15">
        <text>a 5'-end (5'-triphosphoguanosine)-(2'-O-methyladenylyl)-adenylyl-cytidylyl-adenosine in mRNA + S-adenosyl-L-methionine = a 5'-end (N(7)-methyl 5'-triphosphoguanosine)-(2'-O-methyladenylyl)-adenylyl-cytidylyl-adenosine in mRNA + S-adenosyl-L-homocysteine</text>
        <dbReference type="Rhea" id="RHEA:65440"/>
        <dbReference type="Rhea" id="RHEA-COMP:16798"/>
        <dbReference type="Rhea" id="RHEA-COMP:16801"/>
        <dbReference type="ChEBI" id="CHEBI:57856"/>
        <dbReference type="ChEBI" id="CHEBI:59789"/>
        <dbReference type="ChEBI" id="CHEBI:156482"/>
        <dbReference type="ChEBI" id="CHEBI:156483"/>
    </reaction>
</comment>
<dbReference type="PROSITE" id="PS50526">
    <property type="entry name" value="RDRP_SSRNA_NEG_NONSEG"/>
    <property type="match status" value="1"/>
</dbReference>